<dbReference type="Proteomes" id="UP000267585">
    <property type="component" value="Unassembled WGS sequence"/>
</dbReference>
<keyword evidence="2" id="KW-1185">Reference proteome</keyword>
<comment type="caution">
    <text evidence="1">The sequence shown here is derived from an EMBL/GenBank/DDBJ whole genome shotgun (WGS) entry which is preliminary data.</text>
</comment>
<proteinExistence type="predicted"/>
<accession>A0A3S0CNJ7</accession>
<reference evidence="1 2" key="1">
    <citation type="submission" date="2018-11" db="EMBL/GenBank/DDBJ databases">
        <title>Arenibacter aquaticus sp.nov., a marine bacterium isolated from surface seawater in the South China Sea.</title>
        <authorList>
            <person name="Guo J."/>
            <person name="Sun J."/>
        </authorList>
    </citation>
    <scope>NUCLEOTIDE SEQUENCE [LARGE SCALE GENOMIC DNA]</scope>
    <source>
        <strain evidence="1 2">GUO666</strain>
    </source>
</reference>
<sequence>MDNTVVEGLVFVYNAQSGIANALLDSAHKMLSPKTYDCGLCAITHGVMGENRKWKDFRRSWGVSMEFLHSDEFSKKYPDYIASQNKWPKVFVSMNGALFSFLDRDEIVQMQGQEDLILAIRQKYQVITAEGGPTV</sequence>
<evidence type="ECO:0000313" key="1">
    <source>
        <dbReference type="EMBL" id="RTE53629.1"/>
    </source>
</evidence>
<dbReference type="AlphaFoldDB" id="A0A3S0CNJ7"/>
<dbReference type="EMBL" id="RQPJ01000005">
    <property type="protein sequence ID" value="RTE53629.1"/>
    <property type="molecule type" value="Genomic_DNA"/>
</dbReference>
<dbReference type="OrthoDB" id="572467at2"/>
<name>A0A3S0CNJ7_9FLAO</name>
<dbReference type="RefSeq" id="WP_126162525.1">
    <property type="nucleotide sequence ID" value="NZ_RQPJ01000005.1"/>
</dbReference>
<evidence type="ECO:0000313" key="2">
    <source>
        <dbReference type="Proteomes" id="UP000267585"/>
    </source>
</evidence>
<gene>
    <name evidence="1" type="ORF">EHW67_11560</name>
</gene>
<organism evidence="1 2">
    <name type="scientific">Arenibacter aquaticus</name>
    <dbReference type="NCBI Taxonomy" id="2489054"/>
    <lineage>
        <taxon>Bacteria</taxon>
        <taxon>Pseudomonadati</taxon>
        <taxon>Bacteroidota</taxon>
        <taxon>Flavobacteriia</taxon>
        <taxon>Flavobacteriales</taxon>
        <taxon>Flavobacteriaceae</taxon>
        <taxon>Arenibacter</taxon>
    </lineage>
</organism>
<protein>
    <submittedName>
        <fullName evidence="1">GTPase</fullName>
    </submittedName>
</protein>